<dbReference type="PaxDb" id="2903-EOD20842"/>
<dbReference type="GO" id="GO:0071038">
    <property type="term" value="P:TRAMP-dependent tRNA surveillance pathway"/>
    <property type="evidence" value="ECO:0007669"/>
    <property type="project" value="TreeGrafter"/>
</dbReference>
<feature type="domain" description="RRP4 S1" evidence="10">
    <location>
        <begin position="50"/>
        <end position="119"/>
    </location>
</feature>
<keyword evidence="3" id="KW-0698">rRNA processing</keyword>
<feature type="domain" description="K Homology" evidence="9">
    <location>
        <begin position="142"/>
        <end position="179"/>
    </location>
</feature>
<sequence>VTPGEPIDAEPGCLRGHGTLMRDDGTLVATVSGVVERVNKLVSVRPLRARYHGEVGDVVIGRIVGAKRWRADINGRQDAVLMLASINLPGGEQRRRTAEDQLNMRQFYVEHDLLSAEVQAFFQDGASSLHTRSLKYGKLSGGSLVIVSPGLMKRLKQHFHLFEFGVAAIFGMNGYVWVS</sequence>
<feature type="transmembrane region" description="Helical" evidence="7">
    <location>
        <begin position="161"/>
        <end position="178"/>
    </location>
</feature>
<dbReference type="GO" id="GO:0003723">
    <property type="term" value="F:RNA binding"/>
    <property type="evidence" value="ECO:0007669"/>
    <property type="project" value="UniProtKB-KW"/>
</dbReference>
<protein>
    <recommendedName>
        <fullName evidence="13">Ribosomal RNA-processing protein 4</fullName>
    </recommendedName>
</protein>
<dbReference type="RefSeq" id="XP_005773271.1">
    <property type="nucleotide sequence ID" value="XM_005773214.1"/>
</dbReference>
<dbReference type="RefSeq" id="XP_005782940.1">
    <property type="nucleotide sequence ID" value="XM_005782883.1"/>
</dbReference>
<dbReference type="KEGG" id="ehx:EMIHUDRAFT_56115"/>
<dbReference type="Pfam" id="PF15985">
    <property type="entry name" value="KH_6"/>
    <property type="match status" value="1"/>
</dbReference>
<dbReference type="SUPFAM" id="SSF54791">
    <property type="entry name" value="Eukaryotic type KH-domain (KH-domain type I)"/>
    <property type="match status" value="1"/>
</dbReference>
<reference evidence="12" key="1">
    <citation type="journal article" date="2013" name="Nature">
        <title>Pan genome of the phytoplankton Emiliania underpins its global distribution.</title>
        <authorList>
            <person name="Read B.A."/>
            <person name="Kegel J."/>
            <person name="Klute M.J."/>
            <person name="Kuo A."/>
            <person name="Lefebvre S.C."/>
            <person name="Maumus F."/>
            <person name="Mayer C."/>
            <person name="Miller J."/>
            <person name="Monier A."/>
            <person name="Salamov A."/>
            <person name="Young J."/>
            <person name="Aguilar M."/>
            <person name="Claverie J.M."/>
            <person name="Frickenhaus S."/>
            <person name="Gonzalez K."/>
            <person name="Herman E.K."/>
            <person name="Lin Y.C."/>
            <person name="Napier J."/>
            <person name="Ogata H."/>
            <person name="Sarno A.F."/>
            <person name="Shmutz J."/>
            <person name="Schroeder D."/>
            <person name="de Vargas C."/>
            <person name="Verret F."/>
            <person name="von Dassow P."/>
            <person name="Valentin K."/>
            <person name="Van de Peer Y."/>
            <person name="Wheeler G."/>
            <person name="Dacks J.B."/>
            <person name="Delwiche C.F."/>
            <person name="Dyhrman S.T."/>
            <person name="Glockner G."/>
            <person name="John U."/>
            <person name="Richards T."/>
            <person name="Worden A.Z."/>
            <person name="Zhang X."/>
            <person name="Grigoriev I.V."/>
            <person name="Allen A.E."/>
            <person name="Bidle K."/>
            <person name="Borodovsky M."/>
            <person name="Bowler C."/>
            <person name="Brownlee C."/>
            <person name="Cock J.M."/>
            <person name="Elias M."/>
            <person name="Gladyshev V.N."/>
            <person name="Groth M."/>
            <person name="Guda C."/>
            <person name="Hadaegh A."/>
            <person name="Iglesias-Rodriguez M.D."/>
            <person name="Jenkins J."/>
            <person name="Jones B.M."/>
            <person name="Lawson T."/>
            <person name="Leese F."/>
            <person name="Lindquist E."/>
            <person name="Lobanov A."/>
            <person name="Lomsadze A."/>
            <person name="Malik S.B."/>
            <person name="Marsh M.E."/>
            <person name="Mackinder L."/>
            <person name="Mock T."/>
            <person name="Mueller-Roeber B."/>
            <person name="Pagarete A."/>
            <person name="Parker M."/>
            <person name="Probert I."/>
            <person name="Quesneville H."/>
            <person name="Raines C."/>
            <person name="Rensing S.A."/>
            <person name="Riano-Pachon D.M."/>
            <person name="Richier S."/>
            <person name="Rokitta S."/>
            <person name="Shiraiwa Y."/>
            <person name="Soanes D.M."/>
            <person name="van der Giezen M."/>
            <person name="Wahlund T.M."/>
            <person name="Williams B."/>
            <person name="Wilson W."/>
            <person name="Wolfe G."/>
            <person name="Wurch L.L."/>
        </authorList>
    </citation>
    <scope>NUCLEOTIDE SEQUENCE</scope>
</reference>
<dbReference type="Pfam" id="PF14382">
    <property type="entry name" value="ECR1_N"/>
    <property type="match status" value="1"/>
</dbReference>
<dbReference type="Gene3D" id="2.40.50.140">
    <property type="entry name" value="Nucleic acid-binding proteins"/>
    <property type="match status" value="1"/>
</dbReference>
<dbReference type="Gene3D" id="2.40.50.100">
    <property type="match status" value="1"/>
</dbReference>
<dbReference type="GO" id="GO:0000177">
    <property type="term" value="C:cytoplasmic exosome (RNase complex)"/>
    <property type="evidence" value="ECO:0007669"/>
    <property type="project" value="TreeGrafter"/>
</dbReference>
<dbReference type="eggNOG" id="KOG3013">
    <property type="taxonomic scope" value="Eukaryota"/>
</dbReference>
<keyword evidence="4" id="KW-0271">Exosome</keyword>
<evidence type="ECO:0000313" key="11">
    <source>
        <dbReference type="EnsemblProtists" id="EOD20842"/>
    </source>
</evidence>
<evidence type="ECO:0000256" key="2">
    <source>
        <dbReference type="ARBA" id="ARBA00009155"/>
    </source>
</evidence>
<evidence type="ECO:0000313" key="12">
    <source>
        <dbReference type="Proteomes" id="UP000013827"/>
    </source>
</evidence>
<evidence type="ECO:0000259" key="8">
    <source>
        <dbReference type="Pfam" id="PF14382"/>
    </source>
</evidence>
<dbReference type="AlphaFoldDB" id="A0A0D3JBF7"/>
<evidence type="ECO:0008006" key="13">
    <source>
        <dbReference type="Google" id="ProtNLM"/>
    </source>
</evidence>
<comment type="similarity">
    <text evidence="2">Belongs to the RRP4 family.</text>
</comment>
<dbReference type="InterPro" id="IPR026699">
    <property type="entry name" value="Exosome_RNA_bind1/RRP40/RRP4"/>
</dbReference>
<dbReference type="PANTHER" id="PTHR21321">
    <property type="entry name" value="PNAS-3 RELATED"/>
    <property type="match status" value="1"/>
</dbReference>
<feature type="domain" description="Exosome complex component N-terminal" evidence="8">
    <location>
        <begin position="1"/>
        <end position="38"/>
    </location>
</feature>
<dbReference type="EnsemblProtists" id="EOD30511">
    <property type="protein sequence ID" value="EOD30511"/>
    <property type="gene ID" value="EMIHUDRAFT_56115"/>
</dbReference>
<keyword evidence="7" id="KW-0472">Membrane</keyword>
<dbReference type="GO" id="GO:0034475">
    <property type="term" value="P:U4 snRNA 3'-end processing"/>
    <property type="evidence" value="ECO:0007669"/>
    <property type="project" value="TreeGrafter"/>
</dbReference>
<keyword evidence="6" id="KW-0539">Nucleus</keyword>
<dbReference type="GO" id="GO:0000176">
    <property type="term" value="C:nuclear exosome (RNase complex)"/>
    <property type="evidence" value="ECO:0007669"/>
    <property type="project" value="TreeGrafter"/>
</dbReference>
<keyword evidence="5" id="KW-0694">RNA-binding</keyword>
<evidence type="ECO:0000256" key="3">
    <source>
        <dbReference type="ARBA" id="ARBA00022552"/>
    </source>
</evidence>
<dbReference type="InterPro" id="IPR025721">
    <property type="entry name" value="Exosome_cplx_N_dom"/>
</dbReference>
<dbReference type="OMA" id="GPYIPEV"/>
<keyword evidence="12" id="KW-1185">Reference proteome</keyword>
<dbReference type="STRING" id="2903.R1F5E5"/>
<dbReference type="FunFam" id="2.40.50.140:FF:000038">
    <property type="entry name" value="Exosome complex component RRP4"/>
    <property type="match status" value="1"/>
</dbReference>
<dbReference type="PANTHER" id="PTHR21321:SF4">
    <property type="entry name" value="EXOSOME COMPLEX COMPONENT RRP4"/>
    <property type="match status" value="1"/>
</dbReference>
<evidence type="ECO:0000256" key="1">
    <source>
        <dbReference type="ARBA" id="ARBA00004123"/>
    </source>
</evidence>
<dbReference type="GeneID" id="17266389"/>
<evidence type="ECO:0000256" key="5">
    <source>
        <dbReference type="ARBA" id="ARBA00022884"/>
    </source>
</evidence>
<dbReference type="GO" id="GO:0000467">
    <property type="term" value="P:exonucleolytic trimming to generate mature 3'-end of 5.8S rRNA from tricistronic rRNA transcript (SSU-rRNA, 5.8S rRNA, LSU-rRNA)"/>
    <property type="evidence" value="ECO:0007669"/>
    <property type="project" value="TreeGrafter"/>
</dbReference>
<evidence type="ECO:0000256" key="7">
    <source>
        <dbReference type="SAM" id="Phobius"/>
    </source>
</evidence>
<keyword evidence="7" id="KW-1133">Transmembrane helix</keyword>
<keyword evidence="7" id="KW-0812">Transmembrane</keyword>
<dbReference type="GO" id="GO:0071034">
    <property type="term" value="P:CUT catabolic process"/>
    <property type="evidence" value="ECO:0007669"/>
    <property type="project" value="TreeGrafter"/>
</dbReference>
<reference evidence="11" key="2">
    <citation type="submission" date="2024-10" db="UniProtKB">
        <authorList>
            <consortium name="EnsemblProtists"/>
        </authorList>
    </citation>
    <scope>IDENTIFICATION</scope>
</reference>
<proteinExistence type="inferred from homology"/>
<evidence type="ECO:0000256" key="6">
    <source>
        <dbReference type="ARBA" id="ARBA00023242"/>
    </source>
</evidence>
<dbReference type="KEGG" id="ehx:EMIHUDRAFT_56120"/>
<dbReference type="SUPFAM" id="SSF110324">
    <property type="entry name" value="Ribosomal L27 protein-like"/>
    <property type="match status" value="1"/>
</dbReference>
<dbReference type="GO" id="GO:0071035">
    <property type="term" value="P:nuclear polyadenylation-dependent rRNA catabolic process"/>
    <property type="evidence" value="ECO:0007669"/>
    <property type="project" value="TreeGrafter"/>
</dbReference>
<dbReference type="InterPro" id="IPR036612">
    <property type="entry name" value="KH_dom_type_1_sf"/>
</dbReference>
<evidence type="ECO:0000259" key="10">
    <source>
        <dbReference type="Pfam" id="PF21266"/>
    </source>
</evidence>
<dbReference type="InterPro" id="IPR012340">
    <property type="entry name" value="NA-bd_OB-fold"/>
</dbReference>
<dbReference type="EnsemblProtists" id="EOD20842">
    <property type="protein sequence ID" value="EOD20842"/>
    <property type="gene ID" value="EMIHUDRAFT_56120"/>
</dbReference>
<dbReference type="CDD" id="cd05789">
    <property type="entry name" value="S1_Rrp4"/>
    <property type="match status" value="1"/>
</dbReference>
<evidence type="ECO:0000256" key="4">
    <source>
        <dbReference type="ARBA" id="ARBA00022835"/>
    </source>
</evidence>
<evidence type="ECO:0000259" key="9">
    <source>
        <dbReference type="Pfam" id="PF15985"/>
    </source>
</evidence>
<dbReference type="GO" id="GO:0071051">
    <property type="term" value="P:poly(A)-dependent snoRNA 3'-end processing"/>
    <property type="evidence" value="ECO:0007669"/>
    <property type="project" value="TreeGrafter"/>
</dbReference>
<accession>A0A0D3JBF7</accession>
<comment type="subcellular location">
    <subcellularLocation>
        <location evidence="1">Nucleus</location>
    </subcellularLocation>
</comment>
<dbReference type="HOGENOM" id="CLU_034114_1_0_1"/>
<dbReference type="Pfam" id="PF21266">
    <property type="entry name" value="S1_RRP4"/>
    <property type="match status" value="1"/>
</dbReference>
<dbReference type="InterPro" id="IPR004088">
    <property type="entry name" value="KH_dom_type_1"/>
</dbReference>
<name>A0A0D3JBF7_EMIH1</name>
<dbReference type="InterPro" id="IPR048565">
    <property type="entry name" value="S1_RRP4"/>
</dbReference>
<dbReference type="GeneID" id="17275785"/>
<dbReference type="Proteomes" id="UP000013827">
    <property type="component" value="Unassembled WGS sequence"/>
</dbReference>
<dbReference type="SUPFAM" id="SSF50249">
    <property type="entry name" value="Nucleic acid-binding proteins"/>
    <property type="match status" value="1"/>
</dbReference>
<organism evidence="11 12">
    <name type="scientific">Emiliania huxleyi (strain CCMP1516)</name>
    <dbReference type="NCBI Taxonomy" id="280463"/>
    <lineage>
        <taxon>Eukaryota</taxon>
        <taxon>Haptista</taxon>
        <taxon>Haptophyta</taxon>
        <taxon>Prymnesiophyceae</taxon>
        <taxon>Isochrysidales</taxon>
        <taxon>Noelaerhabdaceae</taxon>
        <taxon>Emiliania</taxon>
    </lineage>
</organism>